<reference evidence="1 2" key="1">
    <citation type="submission" date="2019-08" db="EMBL/GenBank/DDBJ databases">
        <title>Draft genome sequencing and comparative genomics of hatchery-associated Vibrios.</title>
        <authorList>
            <person name="Kehlet-Delgado H."/>
            <person name="Mueller R.S."/>
        </authorList>
    </citation>
    <scope>NUCLEOTIDE SEQUENCE [LARGE SCALE GENOMIC DNA]</scope>
    <source>
        <strain evidence="1 2">00-78-3</strain>
    </source>
</reference>
<name>A0A7Y3Z7I4_9VIBR</name>
<organism evidence="1 2">
    <name type="scientific">Vibrio rotiferianus</name>
    <dbReference type="NCBI Taxonomy" id="190895"/>
    <lineage>
        <taxon>Bacteria</taxon>
        <taxon>Pseudomonadati</taxon>
        <taxon>Pseudomonadota</taxon>
        <taxon>Gammaproteobacteria</taxon>
        <taxon>Vibrionales</taxon>
        <taxon>Vibrionaceae</taxon>
        <taxon>Vibrio</taxon>
    </lineage>
</organism>
<sequence length="85" mass="9913">MQCILDNLIDELRVRCKETNLDMGWLVKESQKRLMVYKELHMHRAFIDGKELEVAFEGLSDKEKQVAALGEEALAMFISELDREL</sequence>
<proteinExistence type="predicted"/>
<dbReference type="EMBL" id="VTYN01000006">
    <property type="protein sequence ID" value="NOH47958.1"/>
    <property type="molecule type" value="Genomic_DNA"/>
</dbReference>
<accession>A0A7Y3Z7I4</accession>
<protein>
    <submittedName>
        <fullName evidence="1">Uncharacterized protein</fullName>
    </submittedName>
</protein>
<evidence type="ECO:0000313" key="2">
    <source>
        <dbReference type="Proteomes" id="UP000572072"/>
    </source>
</evidence>
<evidence type="ECO:0000313" key="1">
    <source>
        <dbReference type="EMBL" id="NOH47958.1"/>
    </source>
</evidence>
<gene>
    <name evidence="1" type="ORF">F0262_07795</name>
</gene>
<dbReference type="AlphaFoldDB" id="A0A7Y3Z7I4"/>
<comment type="caution">
    <text evidence="1">The sequence shown here is derived from an EMBL/GenBank/DDBJ whole genome shotgun (WGS) entry which is preliminary data.</text>
</comment>
<dbReference type="Proteomes" id="UP000572072">
    <property type="component" value="Unassembled WGS sequence"/>
</dbReference>